<name>A0A8H5BAY3_9AGAR</name>
<dbReference type="EMBL" id="JAACJK010000172">
    <property type="protein sequence ID" value="KAF5319954.1"/>
    <property type="molecule type" value="Genomic_DNA"/>
</dbReference>
<organism evidence="1 2">
    <name type="scientific">Ephemerocybe angulata</name>
    <dbReference type="NCBI Taxonomy" id="980116"/>
    <lineage>
        <taxon>Eukaryota</taxon>
        <taxon>Fungi</taxon>
        <taxon>Dikarya</taxon>
        <taxon>Basidiomycota</taxon>
        <taxon>Agaricomycotina</taxon>
        <taxon>Agaricomycetes</taxon>
        <taxon>Agaricomycetidae</taxon>
        <taxon>Agaricales</taxon>
        <taxon>Agaricineae</taxon>
        <taxon>Psathyrellaceae</taxon>
        <taxon>Ephemerocybe</taxon>
    </lineage>
</organism>
<dbReference type="OrthoDB" id="6613063at2759"/>
<accession>A0A8H5BAY3</accession>
<dbReference type="Proteomes" id="UP000541558">
    <property type="component" value="Unassembled WGS sequence"/>
</dbReference>
<protein>
    <recommendedName>
        <fullName evidence="3">DUF4218 domain-containing protein</fullName>
    </recommendedName>
</protein>
<dbReference type="PANTHER" id="PTHR46579:SF1">
    <property type="entry name" value="F5_8 TYPE C DOMAIN-CONTAINING PROTEIN"/>
    <property type="match status" value="1"/>
</dbReference>
<comment type="caution">
    <text evidence="1">The sequence shown here is derived from an EMBL/GenBank/DDBJ whole genome shotgun (WGS) entry which is preliminary data.</text>
</comment>
<gene>
    <name evidence="1" type="ORF">D9611_011078</name>
</gene>
<dbReference type="PANTHER" id="PTHR46579">
    <property type="entry name" value="F5/8 TYPE C DOMAIN-CONTAINING PROTEIN-RELATED"/>
    <property type="match status" value="1"/>
</dbReference>
<keyword evidence="2" id="KW-1185">Reference proteome</keyword>
<dbReference type="AlphaFoldDB" id="A0A8H5BAY3"/>
<evidence type="ECO:0000313" key="2">
    <source>
        <dbReference type="Proteomes" id="UP000541558"/>
    </source>
</evidence>
<reference evidence="1 2" key="1">
    <citation type="journal article" date="2020" name="ISME J.">
        <title>Uncovering the hidden diversity of litter-decomposition mechanisms in mushroom-forming fungi.</title>
        <authorList>
            <person name="Floudas D."/>
            <person name="Bentzer J."/>
            <person name="Ahren D."/>
            <person name="Johansson T."/>
            <person name="Persson P."/>
            <person name="Tunlid A."/>
        </authorList>
    </citation>
    <scope>NUCLEOTIDE SEQUENCE [LARGE SCALE GENOMIC DNA]</scope>
    <source>
        <strain evidence="1 2">CBS 175.51</strain>
    </source>
</reference>
<sequence length="375" mass="43444">MLSFWAVHLGPIYLETAFPNDEFYDHFVALVKLINICLQFEITRDEVDEIRNGFTSWVTEYERLYYQYEEDRLAACPLTIHSLLHVADGIEDMGPVWTNWAFPTERFCGKLGRTIKSRRFPFANLDNQVLVRAQLQAISNMYGLQDIINRPKPGNSWDTPTGNPMYKDYSLLPPHRSCNLESIPQMKRRVAVALVTRFSKPNGDLVIDVATALRLLDESVVEMWGRVKRLEGGDTMLASEVVTTNAEDRRNASYVRYEFLENRNARLTKKEPDYVLKTYYGNLRYLFHINIPKNLPFLPPDLQELAPIVFGAIQPCEITRDHPQGLDIHYYKTVSEIDHLVDLASIQCLVARTQWENEWAIFDRSGKLARTEFDD</sequence>
<evidence type="ECO:0008006" key="3">
    <source>
        <dbReference type="Google" id="ProtNLM"/>
    </source>
</evidence>
<evidence type="ECO:0000313" key="1">
    <source>
        <dbReference type="EMBL" id="KAF5319954.1"/>
    </source>
</evidence>
<proteinExistence type="predicted"/>